<feature type="signal peptide" evidence="2">
    <location>
        <begin position="1"/>
        <end position="19"/>
    </location>
</feature>
<gene>
    <name evidence="3" type="ORF">PMACD_LOCUS3630</name>
</gene>
<sequence>MEGKALILTLVFAVVNSHAYYGKDRPDSIFGTLPHMLHNMIKGHRGNNYNQQPDTNNFNPDPYGSRLNSGYQQNDMGYQNLGQSGYNIPKNQALSNPELNDPSEGLRAGNPSNYNTEITTPLTTTEQPREMLHLSTNPPLALNSSAPIDFNTDTAHSSNIKRDINGLTNNKLERDTSKPRPNNKNHNTMHIETDKSVNIEPTLNKEKEYVNKPRNPNAIVFPDSMEEVKREVQGKHNSNASELPNRFNDTPQILYAVNIAPSDTNQWNRNPSAPLTNHITQPPPLTNTQTFGQNPNQASYATLITPNQTPLINKVAEPNPFGNSIVLPNANGGSSLYTIVNLPNSIANANIPSQMFQSTDVISNPSSYQVQNSIPTANSGIINGMPTYYVVSVPNQSSQTIQTSVPYTNAPVRYTVGYISSNGQTVLVPSSPVVYQIIPQNFVPISQSDVQSTYVPVSSGQQNVIAQPLANPGNAAVTYVPVSNSVSSGQETYMTVPNSQGNVPNSQINYVPVTNGQGNMASQPNYVTVSNGQGNTGTQINLVPGAQENTPNTQINYVPVSSGQENSASQPNYVTVTSGQGNTGSQINLVPVSNSQGNTQNYVPVSNDQSNVVTLTSAPSETMVLPADTQSVTLLSFKDKGEEQTKKKPSKKKSKKK</sequence>
<dbReference type="AlphaFoldDB" id="A0A821PJH1"/>
<feature type="chain" id="PRO_5032382062" evidence="2">
    <location>
        <begin position="20"/>
        <end position="657"/>
    </location>
</feature>
<evidence type="ECO:0000313" key="4">
    <source>
        <dbReference type="Proteomes" id="UP000663880"/>
    </source>
</evidence>
<name>A0A821PJH1_9NEOP</name>
<protein>
    <submittedName>
        <fullName evidence="3">Uncharacterized protein</fullName>
    </submittedName>
</protein>
<feature type="region of interest" description="Disordered" evidence="1">
    <location>
        <begin position="168"/>
        <end position="188"/>
    </location>
</feature>
<feature type="compositionally biased region" description="Basic residues" evidence="1">
    <location>
        <begin position="647"/>
        <end position="657"/>
    </location>
</feature>
<keyword evidence="2" id="KW-0732">Signal</keyword>
<keyword evidence="4" id="KW-1185">Reference proteome</keyword>
<feature type="compositionally biased region" description="Polar residues" evidence="1">
    <location>
        <begin position="179"/>
        <end position="188"/>
    </location>
</feature>
<feature type="compositionally biased region" description="Basic and acidic residues" evidence="1">
    <location>
        <begin position="637"/>
        <end position="646"/>
    </location>
</feature>
<organism evidence="3 4">
    <name type="scientific">Pieris macdunnoughi</name>
    <dbReference type="NCBI Taxonomy" id="345717"/>
    <lineage>
        <taxon>Eukaryota</taxon>
        <taxon>Metazoa</taxon>
        <taxon>Ecdysozoa</taxon>
        <taxon>Arthropoda</taxon>
        <taxon>Hexapoda</taxon>
        <taxon>Insecta</taxon>
        <taxon>Pterygota</taxon>
        <taxon>Neoptera</taxon>
        <taxon>Endopterygota</taxon>
        <taxon>Lepidoptera</taxon>
        <taxon>Glossata</taxon>
        <taxon>Ditrysia</taxon>
        <taxon>Papilionoidea</taxon>
        <taxon>Pieridae</taxon>
        <taxon>Pierinae</taxon>
        <taxon>Pieris</taxon>
    </lineage>
</organism>
<evidence type="ECO:0000256" key="1">
    <source>
        <dbReference type="SAM" id="MobiDB-lite"/>
    </source>
</evidence>
<dbReference type="OrthoDB" id="6899569at2759"/>
<evidence type="ECO:0000313" key="3">
    <source>
        <dbReference type="EMBL" id="CAF4804185.1"/>
    </source>
</evidence>
<dbReference type="Proteomes" id="UP000663880">
    <property type="component" value="Unassembled WGS sequence"/>
</dbReference>
<reference evidence="3" key="1">
    <citation type="submission" date="2021-02" db="EMBL/GenBank/DDBJ databases">
        <authorList>
            <person name="Steward A R."/>
        </authorList>
    </citation>
    <scope>NUCLEOTIDE SEQUENCE</scope>
</reference>
<comment type="caution">
    <text evidence="3">The sequence shown here is derived from an EMBL/GenBank/DDBJ whole genome shotgun (WGS) entry which is preliminary data.</text>
</comment>
<feature type="region of interest" description="Disordered" evidence="1">
    <location>
        <begin position="43"/>
        <end position="116"/>
    </location>
</feature>
<feature type="region of interest" description="Disordered" evidence="1">
    <location>
        <begin position="636"/>
        <end position="657"/>
    </location>
</feature>
<accession>A0A821PJH1</accession>
<dbReference type="EMBL" id="CAJOBZ010000006">
    <property type="protein sequence ID" value="CAF4804185.1"/>
    <property type="molecule type" value="Genomic_DNA"/>
</dbReference>
<evidence type="ECO:0000256" key="2">
    <source>
        <dbReference type="SAM" id="SignalP"/>
    </source>
</evidence>
<proteinExistence type="predicted"/>
<feature type="compositionally biased region" description="Polar residues" evidence="1">
    <location>
        <begin position="47"/>
        <end position="59"/>
    </location>
</feature>
<feature type="compositionally biased region" description="Polar residues" evidence="1">
    <location>
        <begin position="66"/>
        <end position="98"/>
    </location>
</feature>